<evidence type="ECO:0000256" key="1">
    <source>
        <dbReference type="ARBA" id="ARBA00004141"/>
    </source>
</evidence>
<dbReference type="EMBL" id="CABPRJ010000498">
    <property type="protein sequence ID" value="VVC29774.1"/>
    <property type="molecule type" value="Genomic_DNA"/>
</dbReference>
<dbReference type="PRINTS" id="PR00171">
    <property type="entry name" value="SUGRTRNSPORT"/>
</dbReference>
<feature type="transmembrane region" description="Helical" evidence="5">
    <location>
        <begin position="329"/>
        <end position="349"/>
    </location>
</feature>
<feature type="transmembrane region" description="Helical" evidence="5">
    <location>
        <begin position="168"/>
        <end position="186"/>
    </location>
</feature>
<keyword evidence="3 5" id="KW-1133">Transmembrane helix</keyword>
<keyword evidence="4 5" id="KW-0472">Membrane</keyword>
<evidence type="ECO:0000256" key="2">
    <source>
        <dbReference type="ARBA" id="ARBA00022692"/>
    </source>
</evidence>
<feature type="domain" description="Major facilitator superfamily (MFS) profile" evidence="6">
    <location>
        <begin position="8"/>
        <end position="453"/>
    </location>
</feature>
<comment type="subcellular location">
    <subcellularLocation>
        <location evidence="1">Membrane</location>
        <topology evidence="1">Multi-pass membrane protein</topology>
    </subcellularLocation>
</comment>
<proteinExistence type="predicted"/>
<dbReference type="InterPro" id="IPR003663">
    <property type="entry name" value="Sugar/inositol_transpt"/>
</dbReference>
<feature type="transmembrane region" description="Helical" evidence="5">
    <location>
        <begin position="267"/>
        <end position="289"/>
    </location>
</feature>
<evidence type="ECO:0000313" key="7">
    <source>
        <dbReference type="EMBL" id="VVC29774.1"/>
    </source>
</evidence>
<feature type="transmembrane region" description="Helical" evidence="5">
    <location>
        <begin position="430"/>
        <end position="449"/>
    </location>
</feature>
<organism evidence="7 8">
    <name type="scientific">Cinara cedri</name>
    <dbReference type="NCBI Taxonomy" id="506608"/>
    <lineage>
        <taxon>Eukaryota</taxon>
        <taxon>Metazoa</taxon>
        <taxon>Ecdysozoa</taxon>
        <taxon>Arthropoda</taxon>
        <taxon>Hexapoda</taxon>
        <taxon>Insecta</taxon>
        <taxon>Pterygota</taxon>
        <taxon>Neoptera</taxon>
        <taxon>Paraneoptera</taxon>
        <taxon>Hemiptera</taxon>
        <taxon>Sternorrhyncha</taxon>
        <taxon>Aphidomorpha</taxon>
        <taxon>Aphidoidea</taxon>
        <taxon>Aphididae</taxon>
        <taxon>Lachninae</taxon>
        <taxon>Cinara</taxon>
    </lineage>
</organism>
<protein>
    <submittedName>
        <fullName evidence="7">Major facilitator superfamily domain,Sugar/inositol transporter,Major facilitator</fullName>
    </submittedName>
</protein>
<keyword evidence="8" id="KW-1185">Reference proteome</keyword>
<dbReference type="PANTHER" id="PTHR48021:SF32">
    <property type="entry name" value="FACILITATED TREHALOSE TRANSPORTER TRET1-2 HOMOLOG-LIKE PROTEIN"/>
    <property type="match status" value="1"/>
</dbReference>
<dbReference type="InterPro" id="IPR020846">
    <property type="entry name" value="MFS_dom"/>
</dbReference>
<evidence type="ECO:0000313" key="8">
    <source>
        <dbReference type="Proteomes" id="UP000325440"/>
    </source>
</evidence>
<feature type="transmembrane region" description="Helical" evidence="5">
    <location>
        <begin position="12"/>
        <end position="36"/>
    </location>
</feature>
<dbReference type="InterPro" id="IPR005828">
    <property type="entry name" value="MFS_sugar_transport-like"/>
</dbReference>
<dbReference type="InterPro" id="IPR036259">
    <property type="entry name" value="MFS_trans_sf"/>
</dbReference>
<dbReference type="AlphaFoldDB" id="A0A5E4MK81"/>
<accession>A0A5E4MK81</accession>
<dbReference type="Proteomes" id="UP000325440">
    <property type="component" value="Unassembled WGS sequence"/>
</dbReference>
<evidence type="ECO:0000256" key="3">
    <source>
        <dbReference type="ARBA" id="ARBA00022989"/>
    </source>
</evidence>
<dbReference type="Gene3D" id="1.20.1250.20">
    <property type="entry name" value="MFS general substrate transporter like domains"/>
    <property type="match status" value="1"/>
</dbReference>
<name>A0A5E4MK81_9HEMI</name>
<dbReference type="PANTHER" id="PTHR48021">
    <property type="match status" value="1"/>
</dbReference>
<gene>
    <name evidence="7" type="ORF">CINCED_3A008222</name>
</gene>
<feature type="transmembrane region" description="Helical" evidence="5">
    <location>
        <begin position="398"/>
        <end position="418"/>
    </location>
</feature>
<dbReference type="OrthoDB" id="6600687at2759"/>
<feature type="transmembrane region" description="Helical" evidence="5">
    <location>
        <begin position="361"/>
        <end position="386"/>
    </location>
</feature>
<dbReference type="InterPro" id="IPR050549">
    <property type="entry name" value="MFS_Trehalose_Transporter"/>
</dbReference>
<dbReference type="GO" id="GO:0016020">
    <property type="term" value="C:membrane"/>
    <property type="evidence" value="ECO:0007669"/>
    <property type="project" value="UniProtKB-SubCell"/>
</dbReference>
<feature type="transmembrane region" description="Helical" evidence="5">
    <location>
        <begin position="56"/>
        <end position="75"/>
    </location>
</feature>
<feature type="transmembrane region" description="Helical" evidence="5">
    <location>
        <begin position="301"/>
        <end position="322"/>
    </location>
</feature>
<reference evidence="7 8" key="1">
    <citation type="submission" date="2019-08" db="EMBL/GenBank/DDBJ databases">
        <authorList>
            <person name="Alioto T."/>
            <person name="Alioto T."/>
            <person name="Gomez Garrido J."/>
        </authorList>
    </citation>
    <scope>NUCLEOTIDE SEQUENCE [LARGE SCALE GENOMIC DNA]</scope>
</reference>
<evidence type="ECO:0000259" key="6">
    <source>
        <dbReference type="PROSITE" id="PS50850"/>
    </source>
</evidence>
<dbReference type="PROSITE" id="PS50850">
    <property type="entry name" value="MFS"/>
    <property type="match status" value="1"/>
</dbReference>
<keyword evidence="2 5" id="KW-0812">Transmembrane</keyword>
<evidence type="ECO:0000256" key="4">
    <source>
        <dbReference type="ARBA" id="ARBA00023136"/>
    </source>
</evidence>
<dbReference type="Pfam" id="PF00083">
    <property type="entry name" value="Sugar_tr"/>
    <property type="match status" value="1"/>
</dbReference>
<dbReference type="SUPFAM" id="SSF103473">
    <property type="entry name" value="MFS general substrate transporter"/>
    <property type="match status" value="1"/>
</dbReference>
<dbReference type="GO" id="GO:0022857">
    <property type="term" value="F:transmembrane transporter activity"/>
    <property type="evidence" value="ECO:0007669"/>
    <property type="project" value="InterPro"/>
</dbReference>
<sequence length="476" mass="52402">MKNEKSNFQLKLKLSVSLMCFQQLIIGCSYVFSSILLAQLREPKSAIKLSSDEASWIASIPILVCPIALPIIGLLTDKFGRRKTIQLSYVPLILSWLILSTADSYRTILIGRMILGIVLGSGSCVYVYIAEICPAEQRPFFSAMVSVFMGFGNIMESSLAVFFHWHTVSIVLAAASSVGCALLFLVPEPPVWLRNRNQIDAAERSERWWFGADSGEKTKVIAFELVNTVVLPAAAAPPEENPGAAAAAGDGQWWSVYARPIVWKPALITLGFFICQQCSGFYVMLFYSVDVLRDFKVPWDGVTVSVYLFGTRVISSVVYACLHRVKRKTLAVASCIGMAASLATIIVYAKSFDGADRPPFGTVLTLAFVVYVFSGQIGMLPMPWILCGEVFPMAVKGTMNGIVQTGGFVLMFSVIKIYPLMVSILGIQNIWTIFTFICILSAVFCLFILPETKGVPLDVILTYFEPHKKAIKINLP</sequence>
<evidence type="ECO:0000256" key="5">
    <source>
        <dbReference type="SAM" id="Phobius"/>
    </source>
</evidence>
<feature type="transmembrane region" description="Helical" evidence="5">
    <location>
        <begin position="108"/>
        <end position="129"/>
    </location>
</feature>
<dbReference type="PROSITE" id="PS51257">
    <property type="entry name" value="PROKAR_LIPOPROTEIN"/>
    <property type="match status" value="1"/>
</dbReference>